<organism evidence="1 2">
    <name type="scientific">Acidovorax delafieldii 2AN</name>
    <dbReference type="NCBI Taxonomy" id="573060"/>
    <lineage>
        <taxon>Bacteria</taxon>
        <taxon>Pseudomonadati</taxon>
        <taxon>Pseudomonadota</taxon>
        <taxon>Betaproteobacteria</taxon>
        <taxon>Burkholderiales</taxon>
        <taxon>Comamonadaceae</taxon>
        <taxon>Acidovorax</taxon>
    </lineage>
</organism>
<dbReference type="RefSeq" id="WP_005792637.1">
    <property type="nucleotide sequence ID" value="NZ_ACQT01000001.1"/>
</dbReference>
<sequence>MGRIVLAYHGCDITTRDGFVRGQITPEISENRYDWLGKGLYFFEGDWKRALNLANFAHSHPDLFLTQKPIATPAVVGTVLDVDRWLDLTTQEGIEDFTRAAEAVVRGSAENGEPQPENKAAYVGDKDLLHRAFDKAACDMVHAWRERACKDAFQRMDTASVVAYAPYQAARGAYEQGE</sequence>
<dbReference type="PATRIC" id="fig|573060.9.peg.5140"/>
<keyword evidence="2" id="KW-1185">Reference proteome</keyword>
<protein>
    <submittedName>
        <fullName evidence="1">Uncharacterized protein</fullName>
    </submittedName>
</protein>
<evidence type="ECO:0000313" key="2">
    <source>
        <dbReference type="Proteomes" id="UP000003856"/>
    </source>
</evidence>
<gene>
    <name evidence="1" type="ORF">AcdelDRAFT_0014</name>
</gene>
<dbReference type="AlphaFoldDB" id="C5SZD4"/>
<dbReference type="EMBL" id="ACQT01000001">
    <property type="protein sequence ID" value="EER62330.1"/>
    <property type="molecule type" value="Genomic_DNA"/>
</dbReference>
<name>C5SZD4_ACIDE</name>
<accession>C5SZD4</accession>
<proteinExistence type="predicted"/>
<comment type="caution">
    <text evidence="1">The sequence shown here is derived from an EMBL/GenBank/DDBJ whole genome shotgun (WGS) entry which is preliminary data.</text>
</comment>
<dbReference type="Proteomes" id="UP000003856">
    <property type="component" value="Unassembled WGS sequence"/>
</dbReference>
<reference evidence="1 2" key="1">
    <citation type="submission" date="2009-05" db="EMBL/GenBank/DDBJ databases">
        <title>The draft genome of Acidovorax delafieldii 2AN.</title>
        <authorList>
            <consortium name="US DOE Joint Genome Institute (JGI-PGF)"/>
            <person name="Lucas S."/>
            <person name="Copeland A."/>
            <person name="Lapidus A."/>
            <person name="Glavina del Rio T."/>
            <person name="Tice H."/>
            <person name="Bruce D."/>
            <person name="Goodwin L."/>
            <person name="Pitluck S."/>
            <person name="Larimer F."/>
            <person name="Land M.L."/>
            <person name="Hauser L."/>
            <person name="Shelobolina E.S."/>
            <person name="Picardal F."/>
            <person name="Roden E."/>
            <person name="Emerson D."/>
        </authorList>
    </citation>
    <scope>NUCLEOTIDE SEQUENCE [LARGE SCALE GENOMIC DNA]</scope>
    <source>
        <strain evidence="1 2">2AN</strain>
    </source>
</reference>
<evidence type="ECO:0000313" key="1">
    <source>
        <dbReference type="EMBL" id="EER62330.1"/>
    </source>
</evidence>